<dbReference type="Proteomes" id="UP001055159">
    <property type="component" value="Chromosome"/>
</dbReference>
<reference evidence="1" key="1">
    <citation type="submission" date="2020-07" db="EMBL/GenBank/DDBJ databases">
        <authorList>
            <person name="Pettersson B.M.F."/>
            <person name="Behra P.R.K."/>
            <person name="Ramesh M."/>
            <person name="Das S."/>
            <person name="Dasgupta S."/>
            <person name="Kirsebom L.A."/>
        </authorList>
    </citation>
    <scope>NUCLEOTIDE SEQUENCE</scope>
    <source>
        <strain evidence="1">DSM 45406</strain>
    </source>
</reference>
<dbReference type="RefSeq" id="WP_043415000.1">
    <property type="nucleotide sequence ID" value="NZ_CP092427.2"/>
</dbReference>
<dbReference type="EMBL" id="CP092427">
    <property type="protein sequence ID" value="ULP38986.1"/>
    <property type="molecule type" value="Genomic_DNA"/>
</dbReference>
<sequence length="117" mass="12480">MTDAVLQSLRLSELLSARIAGETDRDDVAVMVLGPRLCEVLGALGVPAGDWLAVARWVDDGDREAAGAYLEVIVADRCRLPGDDLVSDLVAHERDGRGLTAEEIRAILVDCLLAAAR</sequence>
<organism evidence="1 4">
    <name type="scientific">Mycolicibacterium rufum</name>
    <dbReference type="NCBI Taxonomy" id="318424"/>
    <lineage>
        <taxon>Bacteria</taxon>
        <taxon>Bacillati</taxon>
        <taxon>Actinomycetota</taxon>
        <taxon>Actinomycetes</taxon>
        <taxon>Mycobacteriales</taxon>
        <taxon>Mycobacteriaceae</taxon>
        <taxon>Mycolicibacterium</taxon>
    </lineage>
</organism>
<proteinExistence type="predicted"/>
<dbReference type="GO" id="GO:0020037">
    <property type="term" value="F:heme binding"/>
    <property type="evidence" value="ECO:0007669"/>
    <property type="project" value="InterPro"/>
</dbReference>
<gene>
    <name evidence="1" type="ORF">H7H73_30950</name>
    <name evidence="2" type="ORF">MJO55_11580</name>
</gene>
<dbReference type="SUPFAM" id="SSF48264">
    <property type="entry name" value="Cytochrome P450"/>
    <property type="match status" value="1"/>
</dbReference>
<evidence type="ECO:0000313" key="2">
    <source>
        <dbReference type="EMBL" id="ULP38986.1"/>
    </source>
</evidence>
<dbReference type="GO" id="GO:0004497">
    <property type="term" value="F:monooxygenase activity"/>
    <property type="evidence" value="ECO:0007669"/>
    <property type="project" value="InterPro"/>
</dbReference>
<name>A0A9X2YIC6_9MYCO</name>
<protein>
    <submittedName>
        <fullName evidence="1">Uncharacterized protein</fullName>
    </submittedName>
</protein>
<evidence type="ECO:0000313" key="1">
    <source>
        <dbReference type="EMBL" id="MCV7074044.1"/>
    </source>
</evidence>
<dbReference type="GO" id="GO:0016705">
    <property type="term" value="F:oxidoreductase activity, acting on paired donors, with incorporation or reduction of molecular oxygen"/>
    <property type="evidence" value="ECO:0007669"/>
    <property type="project" value="InterPro"/>
</dbReference>
<dbReference type="EMBL" id="JACKRN010000991">
    <property type="protein sequence ID" value="MCV7074044.1"/>
    <property type="molecule type" value="Genomic_DNA"/>
</dbReference>
<dbReference type="AlphaFoldDB" id="A0A9X2YIC6"/>
<keyword evidence="3" id="KW-1185">Reference proteome</keyword>
<accession>A0A9X2YIC6</accession>
<dbReference type="InterPro" id="IPR036396">
    <property type="entry name" value="Cyt_P450_sf"/>
</dbReference>
<reference evidence="1" key="2">
    <citation type="journal article" date="2022" name="BMC Genomics">
        <title>Comparative genome analysis of mycobacteria focusing on tRNA and non-coding RNA.</title>
        <authorList>
            <person name="Behra P.R.K."/>
            <person name="Pettersson B.M.F."/>
            <person name="Ramesh M."/>
            <person name="Das S."/>
            <person name="Dasgupta S."/>
            <person name="Kirsebom L.A."/>
        </authorList>
    </citation>
    <scope>NUCLEOTIDE SEQUENCE</scope>
    <source>
        <strain evidence="1">DSM 45406</strain>
    </source>
</reference>
<evidence type="ECO:0000313" key="4">
    <source>
        <dbReference type="Proteomes" id="UP001140272"/>
    </source>
</evidence>
<reference evidence="2" key="3">
    <citation type="submission" date="2022-08" db="EMBL/GenBank/DDBJ databases">
        <title>Whole genome sequencing of non-tuberculosis mycobacteria type-strains.</title>
        <authorList>
            <person name="Igarashi Y."/>
            <person name="Osugi A."/>
            <person name="Mitarai S."/>
        </authorList>
    </citation>
    <scope>NUCLEOTIDE SEQUENCE</scope>
    <source>
        <strain evidence="2">JCM 16372</strain>
    </source>
</reference>
<dbReference type="GO" id="GO:0005506">
    <property type="term" value="F:iron ion binding"/>
    <property type="evidence" value="ECO:0007669"/>
    <property type="project" value="InterPro"/>
</dbReference>
<evidence type="ECO:0000313" key="3">
    <source>
        <dbReference type="Proteomes" id="UP001055159"/>
    </source>
</evidence>
<dbReference type="Proteomes" id="UP001140272">
    <property type="component" value="Unassembled WGS sequence"/>
</dbReference>
<dbReference type="Gene3D" id="1.10.630.10">
    <property type="entry name" value="Cytochrome P450"/>
    <property type="match status" value="1"/>
</dbReference>